<protein>
    <recommendedName>
        <fullName evidence="3">LXG domain-containing protein</fullName>
    </recommendedName>
</protein>
<organism evidence="4 5">
    <name type="scientific">Metabacillus litoralis</name>
    <dbReference type="NCBI Taxonomy" id="152268"/>
    <lineage>
        <taxon>Bacteria</taxon>
        <taxon>Bacillati</taxon>
        <taxon>Bacillota</taxon>
        <taxon>Bacilli</taxon>
        <taxon>Bacillales</taxon>
        <taxon>Bacillaceae</taxon>
        <taxon>Metabacillus</taxon>
    </lineage>
</organism>
<dbReference type="InterPro" id="IPR051768">
    <property type="entry name" value="Bact_secretion_toxin"/>
</dbReference>
<keyword evidence="2" id="KW-0175">Coiled coil</keyword>
<feature type="coiled-coil region" evidence="2">
    <location>
        <begin position="9"/>
        <end position="36"/>
    </location>
</feature>
<accession>A0A5C6VZR4</accession>
<evidence type="ECO:0000259" key="3">
    <source>
        <dbReference type="Pfam" id="PF04740"/>
    </source>
</evidence>
<feature type="domain" description="LXG" evidence="3">
    <location>
        <begin position="5"/>
        <end position="155"/>
    </location>
</feature>
<dbReference type="EMBL" id="VOQF01000009">
    <property type="protein sequence ID" value="TXC89526.1"/>
    <property type="molecule type" value="Genomic_DNA"/>
</dbReference>
<dbReference type="Pfam" id="PF04740">
    <property type="entry name" value="LXG"/>
    <property type="match status" value="1"/>
</dbReference>
<name>A0A5C6VZR4_9BACI</name>
<comment type="caution">
    <text evidence="4">The sequence shown here is derived from an EMBL/GenBank/DDBJ whole genome shotgun (WGS) entry which is preliminary data.</text>
</comment>
<sequence>MRAVKVFEAKTLIESMEDRSQNYDDLREKLQHLKKKFTDIVQLDDPLQGKGAAAIKGFYQGQIDVVEAWLRLIDRNIAFFNGVSGMTEDIDLSGNTTVYLPFLEDELSHHETSYSAMVTSQQEELQTIVNLIDDLVPLNVFSMDRFNDQLAQAQK</sequence>
<evidence type="ECO:0000256" key="2">
    <source>
        <dbReference type="SAM" id="Coils"/>
    </source>
</evidence>
<gene>
    <name evidence="4" type="ORF">FS935_16730</name>
</gene>
<dbReference type="Proteomes" id="UP000321363">
    <property type="component" value="Unassembled WGS sequence"/>
</dbReference>
<keyword evidence="5" id="KW-1185">Reference proteome</keyword>
<dbReference type="InterPro" id="IPR006829">
    <property type="entry name" value="LXG_dom"/>
</dbReference>
<dbReference type="AlphaFoldDB" id="A0A5C6VZR4"/>
<comment type="similarity">
    <text evidence="1">In the N-terminal section; belongs to the LXG family.</text>
</comment>
<dbReference type="PANTHER" id="PTHR34976:SF2">
    <property type="entry name" value="TYPE VII SECRETION SYSTEM PROTEIN ESSD"/>
    <property type="match status" value="1"/>
</dbReference>
<dbReference type="RefSeq" id="WP_146949791.1">
    <property type="nucleotide sequence ID" value="NZ_VOQF01000009.1"/>
</dbReference>
<evidence type="ECO:0000313" key="5">
    <source>
        <dbReference type="Proteomes" id="UP000321363"/>
    </source>
</evidence>
<dbReference type="PANTHER" id="PTHR34976">
    <property type="entry name" value="RIBONUCLEASE YQCG-RELATED"/>
    <property type="match status" value="1"/>
</dbReference>
<dbReference type="OrthoDB" id="7182479at2"/>
<evidence type="ECO:0000313" key="4">
    <source>
        <dbReference type="EMBL" id="TXC89526.1"/>
    </source>
</evidence>
<evidence type="ECO:0000256" key="1">
    <source>
        <dbReference type="ARBA" id="ARBA00034117"/>
    </source>
</evidence>
<reference evidence="4 5" key="1">
    <citation type="journal article" date="2005" name="Int. J. Syst. Evol. Microbiol.">
        <title>Bacillus litoralis sp. nov., isolated from a tidal flat of the Yellow Sea in Korea.</title>
        <authorList>
            <person name="Yoon J.H."/>
            <person name="Oh T.K."/>
        </authorList>
    </citation>
    <scope>NUCLEOTIDE SEQUENCE [LARGE SCALE GENOMIC DNA]</scope>
    <source>
        <strain evidence="4 5">SW-211</strain>
    </source>
</reference>
<proteinExistence type="inferred from homology"/>